<sequence length="250" mass="27111">MTAPDPMRTMENRLLHSLDQGLFLGDGRDGAVLAEWMVICGDLPDSTILCDLPVLLGRLSRDGGQVDRLSRCGLLPKQGSRPLFFQALAAQVASHARRLADHARDLSGESAPSAFPARIDALRRQGEHLRGQIDVLFDAGYAVEKERERLEESCRRLTATLDKLRAEIADSLDSFLVDRAGAARTLAQLAEAAGLVDRAQALRALPRLAFSPAVAVQPARDPARPTRGRIALAPAPRPREPQLRHPASSG</sequence>
<feature type="coiled-coil region" evidence="1">
    <location>
        <begin position="147"/>
        <end position="174"/>
    </location>
</feature>
<dbReference type="EMBL" id="CP000230">
    <property type="protein sequence ID" value="ABC23017.1"/>
    <property type="molecule type" value="Genomic_DNA"/>
</dbReference>
<evidence type="ECO:0000256" key="2">
    <source>
        <dbReference type="SAM" id="MobiDB-lite"/>
    </source>
</evidence>
<dbReference type="HOGENOM" id="CLU_1110718_0_0_5"/>
<dbReference type="STRING" id="269796.Rru_A2217"/>
<feature type="region of interest" description="Disordered" evidence="2">
    <location>
        <begin position="218"/>
        <end position="250"/>
    </location>
</feature>
<organism evidence="3 4">
    <name type="scientific">Rhodospirillum rubrum (strain ATCC 11170 / ATH 1.1.1 / DSM 467 / LMG 4362 / NCIMB 8255 / S1)</name>
    <dbReference type="NCBI Taxonomy" id="269796"/>
    <lineage>
        <taxon>Bacteria</taxon>
        <taxon>Pseudomonadati</taxon>
        <taxon>Pseudomonadota</taxon>
        <taxon>Alphaproteobacteria</taxon>
        <taxon>Rhodospirillales</taxon>
        <taxon>Rhodospirillaceae</taxon>
        <taxon>Rhodospirillum</taxon>
    </lineage>
</organism>
<keyword evidence="4" id="KW-1185">Reference proteome</keyword>
<evidence type="ECO:0000256" key="1">
    <source>
        <dbReference type="SAM" id="Coils"/>
    </source>
</evidence>
<dbReference type="RefSeq" id="WP_011389872.1">
    <property type="nucleotide sequence ID" value="NC_007643.1"/>
</dbReference>
<dbReference type="eggNOG" id="ENOG5033JGH">
    <property type="taxonomic scope" value="Bacteria"/>
</dbReference>
<gene>
    <name evidence="3" type="ordered locus">Rru_A2217</name>
</gene>
<proteinExistence type="predicted"/>
<accession>Q2RS78</accession>
<dbReference type="Proteomes" id="UP000001929">
    <property type="component" value="Chromosome"/>
</dbReference>
<keyword evidence="1" id="KW-0175">Coiled coil</keyword>
<evidence type="ECO:0000313" key="4">
    <source>
        <dbReference type="Proteomes" id="UP000001929"/>
    </source>
</evidence>
<dbReference type="AlphaFoldDB" id="Q2RS78"/>
<evidence type="ECO:0000313" key="3">
    <source>
        <dbReference type="EMBL" id="ABC23017.1"/>
    </source>
</evidence>
<dbReference type="PATRIC" id="fig|269796.9.peg.2314"/>
<dbReference type="EnsemblBacteria" id="ABC23017">
    <property type="protein sequence ID" value="ABC23017"/>
    <property type="gene ID" value="Rru_A2217"/>
</dbReference>
<protein>
    <submittedName>
        <fullName evidence="3">Uncharacterized protein</fullName>
    </submittedName>
</protein>
<name>Q2RS78_RHORT</name>
<dbReference type="KEGG" id="rru:Rru_A2217"/>
<reference evidence="3 4" key="1">
    <citation type="journal article" date="2011" name="Stand. Genomic Sci.">
        <title>Complete genome sequence of Rhodospirillum rubrum type strain (S1).</title>
        <authorList>
            <person name="Munk A.C."/>
            <person name="Copeland A."/>
            <person name="Lucas S."/>
            <person name="Lapidus A."/>
            <person name="Del Rio T.G."/>
            <person name="Barry K."/>
            <person name="Detter J.C."/>
            <person name="Hammon N."/>
            <person name="Israni S."/>
            <person name="Pitluck S."/>
            <person name="Brettin T."/>
            <person name="Bruce D."/>
            <person name="Han C."/>
            <person name="Tapia R."/>
            <person name="Gilna P."/>
            <person name="Schmutz J."/>
            <person name="Larimer F."/>
            <person name="Land M."/>
            <person name="Kyrpides N.C."/>
            <person name="Mavromatis K."/>
            <person name="Richardson P."/>
            <person name="Rohde M."/>
            <person name="Goker M."/>
            <person name="Klenk H.P."/>
            <person name="Zhang Y."/>
            <person name="Roberts G.P."/>
            <person name="Reslewic S."/>
            <person name="Schwartz D.C."/>
        </authorList>
    </citation>
    <scope>NUCLEOTIDE SEQUENCE [LARGE SCALE GENOMIC DNA]</scope>
    <source>
        <strain evidence="4">ATCC 11170 / ATH 1.1.1 / DSM 467 / LMG 4362 / NCIMB 8255 / S1</strain>
    </source>
</reference>